<proteinExistence type="predicted"/>
<dbReference type="HOGENOM" id="CLU_2424489_0_0_10"/>
<accession>E7RLZ3</accession>
<reference evidence="1" key="1">
    <citation type="submission" date="2011-01" db="EMBL/GenBank/DDBJ databases">
        <authorList>
            <person name="Muzny D."/>
            <person name="Qin X."/>
            <person name="Buhay C."/>
            <person name="Dugan-Rocha S."/>
            <person name="Ding Y."/>
            <person name="Chen G."/>
            <person name="Hawes A."/>
            <person name="Holder M."/>
            <person name="Jhangiani S."/>
            <person name="Johnson A."/>
            <person name="Khan Z."/>
            <person name="Li Z."/>
            <person name="Liu W."/>
            <person name="Liu X."/>
            <person name="Perez L."/>
            <person name="Shen H."/>
            <person name="Wang Q."/>
            <person name="Watt J."/>
            <person name="Xi L."/>
            <person name="Xin Y."/>
            <person name="Zhou J."/>
            <person name="Deng J."/>
            <person name="Jiang H."/>
            <person name="Liu Y."/>
            <person name="Qu J."/>
            <person name="Song X.-Z."/>
            <person name="Zhang L."/>
            <person name="Villasana D."/>
            <person name="Johnson A."/>
            <person name="Liu J."/>
            <person name="Liyanage D."/>
            <person name="Lorensuhewa L."/>
            <person name="Robinson T."/>
            <person name="Song A."/>
            <person name="Song B.-B."/>
            <person name="Dinh H."/>
            <person name="Thornton R."/>
            <person name="Coyle M."/>
            <person name="Francisco L."/>
            <person name="Jackson L."/>
            <person name="Javaid M."/>
            <person name="Korchina V."/>
            <person name="Kovar C."/>
            <person name="Mata R."/>
            <person name="Mathew T."/>
            <person name="Ngo R."/>
            <person name="Nguyen L."/>
            <person name="Nguyen N."/>
            <person name="Okwuonu G."/>
            <person name="Ongeri F."/>
            <person name="Pham C."/>
            <person name="Simmons D."/>
            <person name="Wilczek-Boney K."/>
            <person name="Hale W."/>
            <person name="Jakkamsetti A."/>
            <person name="Pham P."/>
            <person name="Ruth R."/>
            <person name="San Lucas F."/>
            <person name="Warren J."/>
            <person name="Zhang J."/>
            <person name="Zhao Z."/>
            <person name="Zhou C."/>
            <person name="Zhu D."/>
            <person name="Lee S."/>
            <person name="Bess C."/>
            <person name="Blankenburg K."/>
            <person name="Forbes L."/>
            <person name="Fu Q."/>
            <person name="Gubbala S."/>
            <person name="Hirani K."/>
            <person name="Jayaseelan J.C."/>
            <person name="Lara F."/>
            <person name="Munidasa M."/>
            <person name="Palculict T."/>
            <person name="Patil S."/>
            <person name="Pu L.-L."/>
            <person name="Saada N."/>
            <person name="Tang L."/>
            <person name="Weissenberger G."/>
            <person name="Zhu Y."/>
            <person name="Hemphill L."/>
            <person name="Shang Y."/>
            <person name="Youmans B."/>
            <person name="Ayvaz T."/>
            <person name="Ross M."/>
            <person name="Santibanez J."/>
            <person name="Aqrawi P."/>
            <person name="Gross S."/>
            <person name="Joshi V."/>
            <person name="Fowler G."/>
            <person name="Nazareth L."/>
            <person name="Reid J."/>
            <person name="Worley K."/>
            <person name="Petrosino J."/>
            <person name="Highlander S."/>
            <person name="Gibbs R."/>
        </authorList>
    </citation>
    <scope>NUCLEOTIDE SEQUENCE [LARGE SCALE GENOMIC DNA]</scope>
    <source>
        <strain evidence="1">ATCC 33269</strain>
    </source>
</reference>
<dbReference type="AlphaFoldDB" id="E7RLZ3"/>
<keyword evidence="2" id="KW-1185">Reference proteome</keyword>
<dbReference type="RefSeq" id="WP_004368802.1">
    <property type="nucleotide sequence ID" value="NZ_GL833119.1"/>
</dbReference>
<organism evidence="1 2">
    <name type="scientific">Hoylesella oralis ATCC 33269</name>
    <dbReference type="NCBI Taxonomy" id="873533"/>
    <lineage>
        <taxon>Bacteria</taxon>
        <taxon>Pseudomonadati</taxon>
        <taxon>Bacteroidota</taxon>
        <taxon>Bacteroidia</taxon>
        <taxon>Bacteroidales</taxon>
        <taxon>Prevotellaceae</taxon>
        <taxon>Hoylesella</taxon>
    </lineage>
</organism>
<protein>
    <submittedName>
        <fullName evidence="1">Uncharacterized protein</fullName>
    </submittedName>
</protein>
<dbReference type="Proteomes" id="UP000005580">
    <property type="component" value="Unassembled WGS sequence"/>
</dbReference>
<comment type="caution">
    <text evidence="1">The sequence shown here is derived from an EMBL/GenBank/DDBJ whole genome shotgun (WGS) entry which is preliminary data.</text>
</comment>
<sequence length="91" mass="10629">MVQRRFQDIKAYIVNVTELIWNYITYRDSFPKGVKLAVLPGINETVIDMPDNCNGCEFYDLNMFIMKDSSGFSKPSMKAIRRMAQRYFGTE</sequence>
<name>E7RLZ3_9BACT</name>
<evidence type="ECO:0000313" key="1">
    <source>
        <dbReference type="EMBL" id="EFZ37774.1"/>
    </source>
</evidence>
<gene>
    <name evidence="1" type="ORF">HMPREF0663_10143</name>
</gene>
<dbReference type="EMBL" id="AEPE02000002">
    <property type="protein sequence ID" value="EFZ37774.1"/>
    <property type="molecule type" value="Genomic_DNA"/>
</dbReference>
<evidence type="ECO:0000313" key="2">
    <source>
        <dbReference type="Proteomes" id="UP000005580"/>
    </source>
</evidence>